<evidence type="ECO:0000313" key="7">
    <source>
        <dbReference type="Proteomes" id="UP001144205"/>
    </source>
</evidence>
<accession>A0ABQ5LUJ1</accession>
<dbReference type="InterPro" id="IPR036388">
    <property type="entry name" value="WH-like_DNA-bd_sf"/>
</dbReference>
<evidence type="ECO:0000256" key="4">
    <source>
        <dbReference type="ARBA" id="ARBA00023163"/>
    </source>
</evidence>
<dbReference type="Gene3D" id="1.10.10.10">
    <property type="entry name" value="Winged helix-like DNA-binding domain superfamily/Winged helix DNA-binding domain"/>
    <property type="match status" value="1"/>
</dbReference>
<dbReference type="CDD" id="cd08422">
    <property type="entry name" value="PBP2_CrgA_like"/>
    <property type="match status" value="1"/>
</dbReference>
<sequence length="299" mass="32626">MNWNMDDLPVFVAVVEQRGVTAAARALSMPKSTVSAALSRLEQGLGLRLVERNPRGLRLTSEGETFFRRAQLILDEAREADAAMAGLSAVPRGRLAVALPPAFAQEMVAPRLAAFRARHPEIELELVVTGHGLELLRDRVDLAVVVGPLEDSELISRRLLGGRLIWVASPAYAAAHEIGPELDAVARHVQILETRYAQARLPVHVAGQARRIDLSRGVTQVNDPLVVRRAVLAGAGITLLPERYCRDQLAEGSLVELCRDVRVDRAAAMLSVVYASRRHLSPRLRAFLDFLTESVAPAA</sequence>
<comment type="caution">
    <text evidence="6">The sequence shown here is derived from an EMBL/GenBank/DDBJ whole genome shotgun (WGS) entry which is preliminary data.</text>
</comment>
<keyword evidence="4" id="KW-0804">Transcription</keyword>
<dbReference type="EMBL" id="BROH01000004">
    <property type="protein sequence ID" value="GKY88026.1"/>
    <property type="molecule type" value="Genomic_DNA"/>
</dbReference>
<dbReference type="Gene3D" id="3.40.190.290">
    <property type="match status" value="1"/>
</dbReference>
<dbReference type="RefSeq" id="WP_281842024.1">
    <property type="nucleotide sequence ID" value="NZ_BROH01000004.1"/>
</dbReference>
<evidence type="ECO:0000256" key="2">
    <source>
        <dbReference type="ARBA" id="ARBA00023015"/>
    </source>
</evidence>
<dbReference type="InterPro" id="IPR000847">
    <property type="entry name" value="LysR_HTH_N"/>
</dbReference>
<dbReference type="Pfam" id="PF00126">
    <property type="entry name" value="HTH_1"/>
    <property type="match status" value="1"/>
</dbReference>
<dbReference type="Proteomes" id="UP001144205">
    <property type="component" value="Unassembled WGS sequence"/>
</dbReference>
<dbReference type="InterPro" id="IPR005119">
    <property type="entry name" value="LysR_subst-bd"/>
</dbReference>
<dbReference type="PANTHER" id="PTHR30537:SF68">
    <property type="entry name" value="TRANSCRIPTIONAL REGULATOR-RELATED"/>
    <property type="match status" value="1"/>
</dbReference>
<evidence type="ECO:0000256" key="1">
    <source>
        <dbReference type="ARBA" id="ARBA00009437"/>
    </source>
</evidence>
<keyword evidence="3" id="KW-0238">DNA-binding</keyword>
<name>A0ABQ5LUJ1_9RHOB</name>
<keyword evidence="7" id="KW-1185">Reference proteome</keyword>
<evidence type="ECO:0000256" key="3">
    <source>
        <dbReference type="ARBA" id="ARBA00023125"/>
    </source>
</evidence>
<evidence type="ECO:0000259" key="5">
    <source>
        <dbReference type="PROSITE" id="PS50931"/>
    </source>
</evidence>
<dbReference type="SUPFAM" id="SSF53850">
    <property type="entry name" value="Periplasmic binding protein-like II"/>
    <property type="match status" value="1"/>
</dbReference>
<comment type="similarity">
    <text evidence="1">Belongs to the LysR transcriptional regulatory family.</text>
</comment>
<feature type="domain" description="HTH lysR-type" evidence="5">
    <location>
        <begin position="1"/>
        <end position="60"/>
    </location>
</feature>
<protein>
    <submittedName>
        <fullName evidence="6">Transcriptional regulator</fullName>
    </submittedName>
</protein>
<reference evidence="6" key="1">
    <citation type="journal article" date="2023" name="Int. J. Syst. Evol. Microbiol.">
        <title>Sinisalibacter aestuarii sp. nov., isolated from estuarine sediment of the Arakawa River.</title>
        <authorList>
            <person name="Arafat S.T."/>
            <person name="Hirano S."/>
            <person name="Sato A."/>
            <person name="Takeuchi K."/>
            <person name="Yasuda T."/>
            <person name="Terahara T."/>
            <person name="Hamada M."/>
            <person name="Kobayashi T."/>
        </authorList>
    </citation>
    <scope>NUCLEOTIDE SEQUENCE</scope>
    <source>
        <strain evidence="6">B-399</strain>
    </source>
</reference>
<organism evidence="6 7">
    <name type="scientific">Sinisalibacter aestuarii</name>
    <dbReference type="NCBI Taxonomy" id="2949426"/>
    <lineage>
        <taxon>Bacteria</taxon>
        <taxon>Pseudomonadati</taxon>
        <taxon>Pseudomonadota</taxon>
        <taxon>Alphaproteobacteria</taxon>
        <taxon>Rhodobacterales</taxon>
        <taxon>Roseobacteraceae</taxon>
        <taxon>Sinisalibacter</taxon>
    </lineage>
</organism>
<dbReference type="PANTHER" id="PTHR30537">
    <property type="entry name" value="HTH-TYPE TRANSCRIPTIONAL REGULATOR"/>
    <property type="match status" value="1"/>
</dbReference>
<dbReference type="Pfam" id="PF03466">
    <property type="entry name" value="LysR_substrate"/>
    <property type="match status" value="1"/>
</dbReference>
<dbReference type="PROSITE" id="PS50931">
    <property type="entry name" value="HTH_LYSR"/>
    <property type="match status" value="1"/>
</dbReference>
<keyword evidence="2" id="KW-0805">Transcription regulation</keyword>
<dbReference type="InterPro" id="IPR036390">
    <property type="entry name" value="WH_DNA-bd_sf"/>
</dbReference>
<proteinExistence type="inferred from homology"/>
<gene>
    <name evidence="6" type="ORF">STA1M1_18950</name>
</gene>
<dbReference type="SUPFAM" id="SSF46785">
    <property type="entry name" value="Winged helix' DNA-binding domain"/>
    <property type="match status" value="1"/>
</dbReference>
<dbReference type="InterPro" id="IPR058163">
    <property type="entry name" value="LysR-type_TF_proteobact-type"/>
</dbReference>
<evidence type="ECO:0000313" key="6">
    <source>
        <dbReference type="EMBL" id="GKY88026.1"/>
    </source>
</evidence>